<dbReference type="PANTHER" id="PTHR30055">
    <property type="entry name" value="HTH-TYPE TRANSCRIPTIONAL REGULATOR RUTR"/>
    <property type="match status" value="1"/>
</dbReference>
<feature type="domain" description="HTH tetR-type" evidence="3">
    <location>
        <begin position="22"/>
        <end position="82"/>
    </location>
</feature>
<dbReference type="InterPro" id="IPR009057">
    <property type="entry name" value="Homeodomain-like_sf"/>
</dbReference>
<reference evidence="4 5" key="1">
    <citation type="submission" date="2020-08" db="EMBL/GenBank/DDBJ databases">
        <title>A Genomic Blueprint of the Chicken Gut Microbiome.</title>
        <authorList>
            <person name="Gilroy R."/>
            <person name="Ravi A."/>
            <person name="Getino M."/>
            <person name="Pursley I."/>
            <person name="Horton D.L."/>
            <person name="Alikhan N.-F."/>
            <person name="Baker D."/>
            <person name="Gharbi K."/>
            <person name="Hall N."/>
            <person name="Watson M."/>
            <person name="Adriaenssens E.M."/>
            <person name="Foster-Nyarko E."/>
            <person name="Jarju S."/>
            <person name="Secka A."/>
            <person name="Antonio M."/>
            <person name="Oren A."/>
            <person name="Chaudhuri R."/>
            <person name="La Ragione R.M."/>
            <person name="Hildebrand F."/>
            <person name="Pallen M.J."/>
        </authorList>
    </citation>
    <scope>NUCLEOTIDE SEQUENCE [LARGE SCALE GENOMIC DNA]</scope>
    <source>
        <strain evidence="4 5">Sa3CUA2</strain>
    </source>
</reference>
<dbReference type="InterPro" id="IPR050109">
    <property type="entry name" value="HTH-type_TetR-like_transc_reg"/>
</dbReference>
<proteinExistence type="predicted"/>
<accession>A0ABR8QG74</accession>
<dbReference type="PROSITE" id="PS50977">
    <property type="entry name" value="HTH_TETR_2"/>
    <property type="match status" value="1"/>
</dbReference>
<protein>
    <submittedName>
        <fullName evidence="4">Helix-turn-helix transcriptional regulator</fullName>
    </submittedName>
</protein>
<evidence type="ECO:0000256" key="2">
    <source>
        <dbReference type="PROSITE-ProRule" id="PRU00335"/>
    </source>
</evidence>
<dbReference type="Gene3D" id="1.10.357.10">
    <property type="entry name" value="Tetracycline Repressor, domain 2"/>
    <property type="match status" value="1"/>
</dbReference>
<evidence type="ECO:0000259" key="3">
    <source>
        <dbReference type="PROSITE" id="PS50977"/>
    </source>
</evidence>
<feature type="DNA-binding region" description="H-T-H motif" evidence="2">
    <location>
        <begin position="45"/>
        <end position="64"/>
    </location>
</feature>
<evidence type="ECO:0000313" key="4">
    <source>
        <dbReference type="EMBL" id="MBD7919431.1"/>
    </source>
</evidence>
<keyword evidence="1 2" id="KW-0238">DNA-binding</keyword>
<evidence type="ECO:0000313" key="5">
    <source>
        <dbReference type="Proteomes" id="UP000604241"/>
    </source>
</evidence>
<gene>
    <name evidence="4" type="ORF">H9657_14250</name>
</gene>
<dbReference type="EMBL" id="JACSQV010000012">
    <property type="protein sequence ID" value="MBD7919431.1"/>
    <property type="molecule type" value="Genomic_DNA"/>
</dbReference>
<dbReference type="InterPro" id="IPR001647">
    <property type="entry name" value="HTH_TetR"/>
</dbReference>
<name>A0ABR8QG74_9CELL</name>
<dbReference type="SUPFAM" id="SSF46689">
    <property type="entry name" value="Homeodomain-like"/>
    <property type="match status" value="1"/>
</dbReference>
<dbReference type="RefSeq" id="WP_191784077.1">
    <property type="nucleotide sequence ID" value="NZ_JACSQV010000012.1"/>
</dbReference>
<dbReference type="PANTHER" id="PTHR30055:SF241">
    <property type="entry name" value="TRANSCRIPTIONAL REGULATORY PROTEIN"/>
    <property type="match status" value="1"/>
</dbReference>
<keyword evidence="5" id="KW-1185">Reference proteome</keyword>
<comment type="caution">
    <text evidence="4">The sequence shown here is derived from an EMBL/GenBank/DDBJ whole genome shotgun (WGS) entry which is preliminary data.</text>
</comment>
<dbReference type="PRINTS" id="PR00455">
    <property type="entry name" value="HTHTETR"/>
</dbReference>
<dbReference type="Proteomes" id="UP000604241">
    <property type="component" value="Unassembled WGS sequence"/>
</dbReference>
<dbReference type="Pfam" id="PF00440">
    <property type="entry name" value="TetR_N"/>
    <property type="match status" value="1"/>
</dbReference>
<evidence type="ECO:0000256" key="1">
    <source>
        <dbReference type="ARBA" id="ARBA00023125"/>
    </source>
</evidence>
<organism evidence="4 5">
    <name type="scientific">Cellulomonas avistercoris</name>
    <dbReference type="NCBI Taxonomy" id="2762242"/>
    <lineage>
        <taxon>Bacteria</taxon>
        <taxon>Bacillati</taxon>
        <taxon>Actinomycetota</taxon>
        <taxon>Actinomycetes</taxon>
        <taxon>Micrococcales</taxon>
        <taxon>Cellulomonadaceae</taxon>
        <taxon>Cellulomonas</taxon>
    </lineage>
</organism>
<sequence>MPDTAAPEAGAPPAGAATGGRAATRRALLEAAYVEFIEVGYLRTTIGAVCTRAGYTRGAFYSSFRSKEDLVAALYRSANALQVARVRRAVLGAVGRAAPGTHPGAAVSAALRDLSGQIGDEARWFGVVTELRGVAVRDERARAVLLDAQDDLYAGLQGIVEEVLRRTGTTTALAVRDVVVVAVGLYERAFASGAPDAPATATAVAVATDQLEAFLRAVTRD</sequence>